<dbReference type="PRINTS" id="PR00475">
    <property type="entry name" value="HEXOKINASE"/>
</dbReference>
<proteinExistence type="inferred from homology"/>
<dbReference type="AlphaFoldDB" id="A0A0B2VXX7"/>
<dbReference type="PANTHER" id="PTHR19443:SF16">
    <property type="entry name" value="HEXOKINASE TYPE 1-RELATED"/>
    <property type="match status" value="1"/>
</dbReference>
<evidence type="ECO:0000313" key="8">
    <source>
        <dbReference type="Proteomes" id="UP000031036"/>
    </source>
</evidence>
<reference evidence="7 8" key="1">
    <citation type="submission" date="2014-11" db="EMBL/GenBank/DDBJ databases">
        <title>Genetic blueprint of the zoonotic pathogen Toxocara canis.</title>
        <authorList>
            <person name="Zhu X.-Q."/>
            <person name="Korhonen P.K."/>
            <person name="Cai H."/>
            <person name="Young N.D."/>
            <person name="Nejsum P."/>
            <person name="von Samson-Himmelstjerna G."/>
            <person name="Boag P.R."/>
            <person name="Tan P."/>
            <person name="Li Q."/>
            <person name="Min J."/>
            <person name="Yang Y."/>
            <person name="Wang X."/>
            <person name="Fang X."/>
            <person name="Hall R.S."/>
            <person name="Hofmann A."/>
            <person name="Sternberg P.W."/>
            <person name="Jex A.R."/>
            <person name="Gasser R.B."/>
        </authorList>
    </citation>
    <scope>NUCLEOTIDE SEQUENCE [LARGE SCALE GENOMIC DNA]</scope>
    <source>
        <strain evidence="7">PN_DK_2014</strain>
    </source>
</reference>
<dbReference type="GO" id="GO:0005536">
    <property type="term" value="F:D-glucose binding"/>
    <property type="evidence" value="ECO:0007669"/>
    <property type="project" value="InterPro"/>
</dbReference>
<protein>
    <recommendedName>
        <fullName evidence="5">Phosphotransferase</fullName>
        <ecNumber evidence="5">2.7.1.-</ecNumber>
    </recommendedName>
</protein>
<dbReference type="InterPro" id="IPR001312">
    <property type="entry name" value="Hexokinase"/>
</dbReference>
<comment type="pathway">
    <text evidence="2">Carbohydrate metabolism; hexose metabolism.</text>
</comment>
<comment type="catalytic activity">
    <reaction evidence="4">
        <text>a D-hexose + ATP = a D-hexose 6-phosphate + ADP + H(+)</text>
        <dbReference type="Rhea" id="RHEA:22740"/>
        <dbReference type="ChEBI" id="CHEBI:4194"/>
        <dbReference type="ChEBI" id="CHEBI:15378"/>
        <dbReference type="ChEBI" id="CHEBI:30616"/>
        <dbReference type="ChEBI" id="CHEBI:229467"/>
        <dbReference type="ChEBI" id="CHEBI:456216"/>
        <dbReference type="EC" id="2.7.1.1"/>
    </reaction>
    <physiologicalReaction direction="left-to-right" evidence="4">
        <dbReference type="Rhea" id="RHEA:22741"/>
    </physiologicalReaction>
</comment>
<dbReference type="GO" id="GO:0001678">
    <property type="term" value="P:intracellular glucose homeostasis"/>
    <property type="evidence" value="ECO:0007669"/>
    <property type="project" value="InterPro"/>
</dbReference>
<sequence length="217" mass="24360">MIINTEWGAYGDGGELEFIRTRFDVLVDEGTVNPGKQLYEKMISGMYMGELVRVMLVYLAEHGLLFENVSYGPLKASHSFPTKYVSEIEGDIEPDGTRTYDKTHQILEDIGIEDTADHDLQTVAYVCSLVSRRAAELCGAGIATLLNRMQKPSVTASDTVKRNRISPESALVQIRSMTKYSSFSSPPALTPTPLPPPAMWYDIHFGQYLDDWHYQEI</sequence>
<keyword evidence="5" id="KW-0808">Transferase</keyword>
<gene>
    <name evidence="7" type="primary">Hk3</name>
    <name evidence="7" type="ORF">Tcan_03384</name>
</gene>
<keyword evidence="5 7" id="KW-0418">Kinase</keyword>
<dbReference type="GO" id="GO:0004340">
    <property type="term" value="F:glucokinase activity"/>
    <property type="evidence" value="ECO:0007669"/>
    <property type="project" value="TreeGrafter"/>
</dbReference>
<keyword evidence="5" id="KW-0547">Nucleotide-binding</keyword>
<dbReference type="InterPro" id="IPR043129">
    <property type="entry name" value="ATPase_NBD"/>
</dbReference>
<organism evidence="7 8">
    <name type="scientific">Toxocara canis</name>
    <name type="common">Canine roundworm</name>
    <dbReference type="NCBI Taxonomy" id="6265"/>
    <lineage>
        <taxon>Eukaryota</taxon>
        <taxon>Metazoa</taxon>
        <taxon>Ecdysozoa</taxon>
        <taxon>Nematoda</taxon>
        <taxon>Chromadorea</taxon>
        <taxon>Rhabditida</taxon>
        <taxon>Spirurina</taxon>
        <taxon>Ascaridomorpha</taxon>
        <taxon>Ascaridoidea</taxon>
        <taxon>Toxocaridae</taxon>
        <taxon>Toxocara</taxon>
    </lineage>
</organism>
<dbReference type="GO" id="GO:0006096">
    <property type="term" value="P:glycolytic process"/>
    <property type="evidence" value="ECO:0007669"/>
    <property type="project" value="UniProtKB-KW"/>
</dbReference>
<dbReference type="Proteomes" id="UP000031036">
    <property type="component" value="Unassembled WGS sequence"/>
</dbReference>
<dbReference type="EC" id="2.7.1.-" evidence="5"/>
<feature type="domain" description="Hexokinase C-terminal" evidence="6">
    <location>
        <begin position="1"/>
        <end position="155"/>
    </location>
</feature>
<keyword evidence="3 5" id="KW-0324">Glycolysis</keyword>
<dbReference type="GO" id="GO:0005524">
    <property type="term" value="F:ATP binding"/>
    <property type="evidence" value="ECO:0007669"/>
    <property type="project" value="UniProtKB-UniRule"/>
</dbReference>
<dbReference type="GO" id="GO:0005829">
    <property type="term" value="C:cytosol"/>
    <property type="evidence" value="ECO:0007669"/>
    <property type="project" value="TreeGrafter"/>
</dbReference>
<dbReference type="Pfam" id="PF03727">
    <property type="entry name" value="Hexokinase_2"/>
    <property type="match status" value="1"/>
</dbReference>
<evidence type="ECO:0000256" key="5">
    <source>
        <dbReference type="RuleBase" id="RU362007"/>
    </source>
</evidence>
<dbReference type="OrthoDB" id="419537at2759"/>
<evidence type="ECO:0000256" key="4">
    <source>
        <dbReference type="ARBA" id="ARBA00044613"/>
    </source>
</evidence>
<dbReference type="GO" id="GO:0008865">
    <property type="term" value="F:fructokinase activity"/>
    <property type="evidence" value="ECO:0007669"/>
    <property type="project" value="TreeGrafter"/>
</dbReference>
<accession>A0A0B2VXX7</accession>
<dbReference type="PROSITE" id="PS51748">
    <property type="entry name" value="HEXOKINASE_2"/>
    <property type="match status" value="1"/>
</dbReference>
<evidence type="ECO:0000259" key="6">
    <source>
        <dbReference type="Pfam" id="PF03727"/>
    </source>
</evidence>
<dbReference type="SUPFAM" id="SSF53067">
    <property type="entry name" value="Actin-like ATPase domain"/>
    <property type="match status" value="1"/>
</dbReference>
<keyword evidence="5" id="KW-0067">ATP-binding</keyword>
<comment type="similarity">
    <text evidence="5">Belongs to the hexokinase family.</text>
</comment>
<dbReference type="PANTHER" id="PTHR19443">
    <property type="entry name" value="HEXOKINASE"/>
    <property type="match status" value="1"/>
</dbReference>
<dbReference type="InterPro" id="IPR022673">
    <property type="entry name" value="Hexokinase_C"/>
</dbReference>
<comment type="caution">
    <text evidence="7">The sequence shown here is derived from an EMBL/GenBank/DDBJ whole genome shotgun (WGS) entry which is preliminary data.</text>
</comment>
<keyword evidence="8" id="KW-1185">Reference proteome</keyword>
<comment type="pathway">
    <text evidence="1">Carbohydrate degradation; glycolysis; D-glyceraldehyde 3-phosphate and glycerone phosphate from D-glucose: step 1/4.</text>
</comment>
<evidence type="ECO:0000256" key="2">
    <source>
        <dbReference type="ARBA" id="ARBA00005028"/>
    </source>
</evidence>
<dbReference type="STRING" id="6265.A0A0B2VXX7"/>
<name>A0A0B2VXX7_TOXCA</name>
<evidence type="ECO:0000313" key="7">
    <source>
        <dbReference type="EMBL" id="KHN86239.1"/>
    </source>
</evidence>
<dbReference type="EMBL" id="JPKZ01000638">
    <property type="protein sequence ID" value="KHN86239.1"/>
    <property type="molecule type" value="Genomic_DNA"/>
</dbReference>
<dbReference type="GO" id="GO:0005739">
    <property type="term" value="C:mitochondrion"/>
    <property type="evidence" value="ECO:0007669"/>
    <property type="project" value="TreeGrafter"/>
</dbReference>
<dbReference type="Gene3D" id="3.40.367.20">
    <property type="match status" value="1"/>
</dbReference>
<evidence type="ECO:0000256" key="1">
    <source>
        <dbReference type="ARBA" id="ARBA00004888"/>
    </source>
</evidence>
<dbReference type="GO" id="GO:0006006">
    <property type="term" value="P:glucose metabolic process"/>
    <property type="evidence" value="ECO:0007669"/>
    <property type="project" value="TreeGrafter"/>
</dbReference>
<evidence type="ECO:0000256" key="3">
    <source>
        <dbReference type="ARBA" id="ARBA00023152"/>
    </source>
</evidence>